<dbReference type="PANTHER" id="PTHR43110">
    <property type="entry name" value="THIOL PEROXIDASE"/>
    <property type="match status" value="1"/>
</dbReference>
<dbReference type="Gene3D" id="3.40.30.10">
    <property type="entry name" value="Glutaredoxin"/>
    <property type="match status" value="1"/>
</dbReference>
<evidence type="ECO:0000313" key="3">
    <source>
        <dbReference type="EMBL" id="CAE4655745.1"/>
    </source>
</evidence>
<name>A0A7S4STN0_9STRA</name>
<dbReference type="InterPro" id="IPR036249">
    <property type="entry name" value="Thioredoxin-like_sf"/>
</dbReference>
<organism evidence="3">
    <name type="scientific">Ditylum brightwellii</name>
    <dbReference type="NCBI Taxonomy" id="49249"/>
    <lineage>
        <taxon>Eukaryota</taxon>
        <taxon>Sar</taxon>
        <taxon>Stramenopiles</taxon>
        <taxon>Ochrophyta</taxon>
        <taxon>Bacillariophyta</taxon>
        <taxon>Mediophyceae</taxon>
        <taxon>Lithodesmiophycidae</taxon>
        <taxon>Lithodesmiales</taxon>
        <taxon>Lithodesmiaceae</taxon>
        <taxon>Ditylum</taxon>
    </lineage>
</organism>
<gene>
    <name evidence="3" type="ORF">DBRI00130_LOCUS39213</name>
</gene>
<dbReference type="InterPro" id="IPR013766">
    <property type="entry name" value="Thioredoxin_domain"/>
</dbReference>
<dbReference type="PROSITE" id="PS51352">
    <property type="entry name" value="THIOREDOXIN_2"/>
    <property type="match status" value="1"/>
</dbReference>
<dbReference type="SUPFAM" id="SSF52833">
    <property type="entry name" value="Thioredoxin-like"/>
    <property type="match status" value="1"/>
</dbReference>
<feature type="domain" description="Thioredoxin" evidence="2">
    <location>
        <begin position="2"/>
        <end position="187"/>
    </location>
</feature>
<dbReference type="InterPro" id="IPR000866">
    <property type="entry name" value="AhpC/TSA"/>
</dbReference>
<dbReference type="AlphaFoldDB" id="A0A7S4STN0"/>
<proteinExistence type="predicted"/>
<dbReference type="GO" id="GO:0016209">
    <property type="term" value="F:antioxidant activity"/>
    <property type="evidence" value="ECO:0007669"/>
    <property type="project" value="InterPro"/>
</dbReference>
<evidence type="ECO:0000256" key="1">
    <source>
        <dbReference type="ARBA" id="ARBA00023284"/>
    </source>
</evidence>
<dbReference type="PANTHER" id="PTHR43110:SF1">
    <property type="entry name" value="THIOL PEROXIDASE"/>
    <property type="match status" value="1"/>
</dbReference>
<dbReference type="GO" id="GO:0016491">
    <property type="term" value="F:oxidoreductase activity"/>
    <property type="evidence" value="ECO:0007669"/>
    <property type="project" value="InterPro"/>
</dbReference>
<evidence type="ECO:0000259" key="2">
    <source>
        <dbReference type="PROSITE" id="PS51352"/>
    </source>
</evidence>
<keyword evidence="1" id="KW-0676">Redox-active center</keyword>
<protein>
    <recommendedName>
        <fullName evidence="2">Thioredoxin domain-containing protein</fullName>
    </recommendedName>
</protein>
<dbReference type="InterPro" id="IPR050455">
    <property type="entry name" value="Tpx_Peroxidase_subfamily"/>
</dbReference>
<accession>A0A7S4STN0</accession>
<reference evidence="3" key="1">
    <citation type="submission" date="2021-01" db="EMBL/GenBank/DDBJ databases">
        <authorList>
            <person name="Corre E."/>
            <person name="Pelletier E."/>
            <person name="Niang G."/>
            <person name="Scheremetjew M."/>
            <person name="Finn R."/>
            <person name="Kale V."/>
            <person name="Holt S."/>
            <person name="Cochrane G."/>
            <person name="Meng A."/>
            <person name="Brown T."/>
            <person name="Cohen L."/>
        </authorList>
    </citation>
    <scope>NUCLEOTIDE SEQUENCE</scope>
    <source>
        <strain evidence="3">GSO104</strain>
    </source>
</reference>
<sequence length="223" mass="25748">MVGVGDSAPDFNLPDTLGKKHKLSDFKGKRVLLSFNRYAACPVCLYTLDRMREQADYLRERGIFIICIFASKANSIARWVESQEKSPFLLLSDKEMVTYKRFKSRYSWKKANAAGIWVLKAKKELNDRGISFSVKQVPLTKPKPVYVVPSDFLIDENGKIADAYHSVKFQDMMSWERIEAFIPKNMRCKCNGKDCLSTECRVNYKEIMAEAENMFAYDDEDDE</sequence>
<dbReference type="EMBL" id="HBNS01053991">
    <property type="protein sequence ID" value="CAE4655745.1"/>
    <property type="molecule type" value="Transcribed_RNA"/>
</dbReference>
<dbReference type="Pfam" id="PF00578">
    <property type="entry name" value="AhpC-TSA"/>
    <property type="match status" value="1"/>
</dbReference>